<evidence type="ECO:0000256" key="1">
    <source>
        <dbReference type="ARBA" id="ARBA00023242"/>
    </source>
</evidence>
<reference evidence="2" key="1">
    <citation type="submission" date="2022-12" db="EMBL/GenBank/DDBJ databases">
        <authorList>
            <person name="Petersen C."/>
        </authorList>
    </citation>
    <scope>NUCLEOTIDE SEQUENCE</scope>
    <source>
        <strain evidence="2">IBT 29677</strain>
    </source>
</reference>
<dbReference type="GeneID" id="81369987"/>
<evidence type="ECO:0008006" key="4">
    <source>
        <dbReference type="Google" id="ProtNLM"/>
    </source>
</evidence>
<dbReference type="Proteomes" id="UP001147747">
    <property type="component" value="Unassembled WGS sequence"/>
</dbReference>
<dbReference type="GO" id="GO:0005634">
    <property type="term" value="C:nucleus"/>
    <property type="evidence" value="ECO:0007669"/>
    <property type="project" value="TreeGrafter"/>
</dbReference>
<dbReference type="EMBL" id="JAPZBU010000006">
    <property type="protein sequence ID" value="KAJ5398257.1"/>
    <property type="molecule type" value="Genomic_DNA"/>
</dbReference>
<dbReference type="OrthoDB" id="4333045at2759"/>
<gene>
    <name evidence="2" type="ORF">N7509_006370</name>
</gene>
<dbReference type="PANTHER" id="PTHR37534:SF2">
    <property type="entry name" value="N-ACETYLTRANSFERASE DOMAIN-CONTAINING PROTEIN"/>
    <property type="match status" value="1"/>
</dbReference>
<name>A0A9W9W473_9EURO</name>
<evidence type="ECO:0000313" key="3">
    <source>
        <dbReference type="Proteomes" id="UP001147747"/>
    </source>
</evidence>
<proteinExistence type="predicted"/>
<dbReference type="PANTHER" id="PTHR37534">
    <property type="entry name" value="TRANSCRIPTIONAL ACTIVATOR PROTEIN UGA3"/>
    <property type="match status" value="1"/>
</dbReference>
<protein>
    <recommendedName>
        <fullName evidence="4">ARCA protein</fullName>
    </recommendedName>
</protein>
<dbReference type="GO" id="GO:0003700">
    <property type="term" value="F:DNA-binding transcription factor activity"/>
    <property type="evidence" value="ECO:0007669"/>
    <property type="project" value="TreeGrafter"/>
</dbReference>
<dbReference type="RefSeq" id="XP_056490309.1">
    <property type="nucleotide sequence ID" value="XM_056631007.1"/>
</dbReference>
<reference evidence="2" key="2">
    <citation type="journal article" date="2023" name="IMA Fungus">
        <title>Comparative genomic study of the Penicillium genus elucidates a diverse pangenome and 15 lateral gene transfer events.</title>
        <authorList>
            <person name="Petersen C."/>
            <person name="Sorensen T."/>
            <person name="Nielsen M.R."/>
            <person name="Sondergaard T.E."/>
            <person name="Sorensen J.L."/>
            <person name="Fitzpatrick D.A."/>
            <person name="Frisvad J.C."/>
            <person name="Nielsen K.L."/>
        </authorList>
    </citation>
    <scope>NUCLEOTIDE SEQUENCE</scope>
    <source>
        <strain evidence="2">IBT 29677</strain>
    </source>
</reference>
<comment type="caution">
    <text evidence="2">The sequence shown here is derived from an EMBL/GenBank/DDBJ whole genome shotgun (WGS) entry which is preliminary data.</text>
</comment>
<organism evidence="2 3">
    <name type="scientific">Penicillium cosmopolitanum</name>
    <dbReference type="NCBI Taxonomy" id="1131564"/>
    <lineage>
        <taxon>Eukaryota</taxon>
        <taxon>Fungi</taxon>
        <taxon>Dikarya</taxon>
        <taxon>Ascomycota</taxon>
        <taxon>Pezizomycotina</taxon>
        <taxon>Eurotiomycetes</taxon>
        <taxon>Eurotiomycetidae</taxon>
        <taxon>Eurotiales</taxon>
        <taxon>Aspergillaceae</taxon>
        <taxon>Penicillium</taxon>
    </lineage>
</organism>
<keyword evidence="1" id="KW-0539">Nucleus</keyword>
<dbReference type="GO" id="GO:0000976">
    <property type="term" value="F:transcription cis-regulatory region binding"/>
    <property type="evidence" value="ECO:0007669"/>
    <property type="project" value="TreeGrafter"/>
</dbReference>
<accession>A0A9W9W473</accession>
<dbReference type="AlphaFoldDB" id="A0A9W9W473"/>
<evidence type="ECO:0000313" key="2">
    <source>
        <dbReference type="EMBL" id="KAJ5398257.1"/>
    </source>
</evidence>
<keyword evidence="3" id="KW-1185">Reference proteome</keyword>
<sequence length="379" mass="43095">MKEMAPLRAYQNMAILKKNVPMHMRTLYHLPMMSFDYSCSQPHFRSYLRFAITKDPGVLYAMLAVSGKHLEATKSKICKSDEYERKSLGILIPMLSENDATQSQGDAVLISALLLRLLDEMTAPLFLRIRQHDPKPSELSNAAMTIVLRQEIQVANMIKRPVEVMGIECGIDDSLGPASDVMWTCRMMSHAARVTNYAYGDNPRTETLWNQLWSYLDQWSLEKPSSLNPLNRCEGGTWLENPRSQDRIFPEIYYVHDCSIAGQQYLELCKIILLAHDPQIPALGLGRTNYMKAQEEKIRETVRNLCGIWLSNPEYVPAKILASLGIAMTGELFTDPTETRQLFNIISEAEMHVGWPCLKVSPQLKEFWSLNNTSASSEN</sequence>
<dbReference type="GO" id="GO:0045944">
    <property type="term" value="P:positive regulation of transcription by RNA polymerase II"/>
    <property type="evidence" value="ECO:0007669"/>
    <property type="project" value="TreeGrafter"/>
</dbReference>